<dbReference type="PANTHER" id="PTHR35546">
    <property type="entry name" value="F-BOX PROTEIN INTERACTION DOMAIN PROTEIN-RELATED"/>
    <property type="match status" value="1"/>
</dbReference>
<dbReference type="Gramene" id="Manes.05G199200.1.v8.1">
    <property type="protein sequence ID" value="Manes.05G199200.1.v8.1.CDS.1"/>
    <property type="gene ID" value="Manes.05G199200.v8.1"/>
</dbReference>
<dbReference type="InterPro" id="IPR056592">
    <property type="entry name" value="Beta-prop_At3g26010-like"/>
</dbReference>
<dbReference type="Proteomes" id="UP000091857">
    <property type="component" value="Chromosome 5"/>
</dbReference>
<sequence>MEKFGNLNTDIHFDVLSRLPTKNLAELMLVSKGWHQLITDLSFIKVQSQRIQLLSGFFFQQRFQWCREDIETINYIPVKWEGGELYKKVFDFLPQDVVLLASCNGLFCCRSCFPFEQPTLFVCNPLNKEWIKLDWAEPGKEKNIALAFDPFHDFSDNSTNFKLVRVSQSENEQEELYFSFDIYSSKTKRWKLSKEICWCNSNLYKNKGVFIGGILHWLTDADQILTFNVDNELAWLISAPLPAVEFNSAPESCIGESQGSLHYIMVSEEGLHVWFLEDYFDFTWSLKHCKTLAEMEQEHSQFFYNLERRVKLRRTVDDSPWMDPLAFKDGVLLLRVSNTIYLYHIERRKMDQVCDISKFGTYSLFCPTVLPYSMSLVPLLSKA</sequence>
<dbReference type="EMBL" id="CM004391">
    <property type="protein sequence ID" value="OAY51247.1"/>
    <property type="molecule type" value="Genomic_DNA"/>
</dbReference>
<protein>
    <recommendedName>
        <fullName evidence="1">F-box domain-containing protein</fullName>
    </recommendedName>
</protein>
<dbReference type="InterPro" id="IPR017451">
    <property type="entry name" value="F-box-assoc_interact_dom"/>
</dbReference>
<name>A0A2C9W075_MANES</name>
<dbReference type="AlphaFoldDB" id="A0A2C9W075"/>
<organism evidence="2 3">
    <name type="scientific">Manihot esculenta</name>
    <name type="common">Cassava</name>
    <name type="synonym">Jatropha manihot</name>
    <dbReference type="NCBI Taxonomy" id="3983"/>
    <lineage>
        <taxon>Eukaryota</taxon>
        <taxon>Viridiplantae</taxon>
        <taxon>Streptophyta</taxon>
        <taxon>Embryophyta</taxon>
        <taxon>Tracheophyta</taxon>
        <taxon>Spermatophyta</taxon>
        <taxon>Magnoliopsida</taxon>
        <taxon>eudicotyledons</taxon>
        <taxon>Gunneridae</taxon>
        <taxon>Pentapetalae</taxon>
        <taxon>rosids</taxon>
        <taxon>fabids</taxon>
        <taxon>Malpighiales</taxon>
        <taxon>Euphorbiaceae</taxon>
        <taxon>Crotonoideae</taxon>
        <taxon>Manihoteae</taxon>
        <taxon>Manihot</taxon>
    </lineage>
</organism>
<dbReference type="STRING" id="3983.A0A2C9W075"/>
<keyword evidence="3" id="KW-1185">Reference proteome</keyword>
<dbReference type="PANTHER" id="PTHR35546:SF21">
    <property type="entry name" value="F-BOX DOMAIN-CONTAINING PROTEIN"/>
    <property type="match status" value="1"/>
</dbReference>
<dbReference type="InterPro" id="IPR036047">
    <property type="entry name" value="F-box-like_dom_sf"/>
</dbReference>
<reference evidence="3" key="1">
    <citation type="journal article" date="2016" name="Nat. Biotechnol.">
        <title>Sequencing wild and cultivated cassava and related species reveals extensive interspecific hybridization and genetic diversity.</title>
        <authorList>
            <person name="Bredeson J.V."/>
            <person name="Lyons J.B."/>
            <person name="Prochnik S.E."/>
            <person name="Wu G.A."/>
            <person name="Ha C.M."/>
            <person name="Edsinger-Gonzales E."/>
            <person name="Grimwood J."/>
            <person name="Schmutz J."/>
            <person name="Rabbi I.Y."/>
            <person name="Egesi C."/>
            <person name="Nauluvula P."/>
            <person name="Lebot V."/>
            <person name="Ndunguru J."/>
            <person name="Mkamilo G."/>
            <person name="Bart R.S."/>
            <person name="Setter T.L."/>
            <person name="Gleadow R.M."/>
            <person name="Kulakow P."/>
            <person name="Ferguson M.E."/>
            <person name="Rounsley S."/>
            <person name="Rokhsar D.S."/>
        </authorList>
    </citation>
    <scope>NUCLEOTIDE SEQUENCE [LARGE SCALE GENOMIC DNA]</scope>
    <source>
        <strain evidence="3">cv. AM560-2</strain>
    </source>
</reference>
<dbReference type="Pfam" id="PF00646">
    <property type="entry name" value="F-box"/>
    <property type="match status" value="1"/>
</dbReference>
<comment type="caution">
    <text evidence="2">The sequence shown here is derived from an EMBL/GenBank/DDBJ whole genome shotgun (WGS) entry which is preliminary data.</text>
</comment>
<dbReference type="SUPFAM" id="SSF81383">
    <property type="entry name" value="F-box domain"/>
    <property type="match status" value="1"/>
</dbReference>
<evidence type="ECO:0000313" key="3">
    <source>
        <dbReference type="Proteomes" id="UP000091857"/>
    </source>
</evidence>
<evidence type="ECO:0000313" key="2">
    <source>
        <dbReference type="EMBL" id="OAY51247.1"/>
    </source>
</evidence>
<feature type="domain" description="F-box" evidence="1">
    <location>
        <begin position="7"/>
        <end position="46"/>
    </location>
</feature>
<dbReference type="InterPro" id="IPR055290">
    <property type="entry name" value="At3g26010-like"/>
</dbReference>
<dbReference type="InterPro" id="IPR001810">
    <property type="entry name" value="F-box_dom"/>
</dbReference>
<dbReference type="NCBIfam" id="TIGR01640">
    <property type="entry name" value="F_box_assoc_1"/>
    <property type="match status" value="1"/>
</dbReference>
<dbReference type="Pfam" id="PF24750">
    <property type="entry name" value="b-prop_At3g26010-like"/>
    <property type="match status" value="1"/>
</dbReference>
<proteinExistence type="predicted"/>
<evidence type="ECO:0000259" key="1">
    <source>
        <dbReference type="SMART" id="SM00256"/>
    </source>
</evidence>
<dbReference type="SMART" id="SM00256">
    <property type="entry name" value="FBOX"/>
    <property type="match status" value="1"/>
</dbReference>
<dbReference type="OMA" id="VCCRSIF"/>
<accession>A0A2C9W075</accession>
<gene>
    <name evidence="2" type="ORF">MANES_05G199200v8</name>
</gene>